<evidence type="ECO:0000313" key="1">
    <source>
        <dbReference type="EMBL" id="KAG8240130.1"/>
    </source>
</evidence>
<organism evidence="1 2">
    <name type="scientific">Ladona fulva</name>
    <name type="common">Scarce chaser dragonfly</name>
    <name type="synonym">Libellula fulva</name>
    <dbReference type="NCBI Taxonomy" id="123851"/>
    <lineage>
        <taxon>Eukaryota</taxon>
        <taxon>Metazoa</taxon>
        <taxon>Ecdysozoa</taxon>
        <taxon>Arthropoda</taxon>
        <taxon>Hexapoda</taxon>
        <taxon>Insecta</taxon>
        <taxon>Pterygota</taxon>
        <taxon>Palaeoptera</taxon>
        <taxon>Odonata</taxon>
        <taxon>Epiprocta</taxon>
        <taxon>Anisoptera</taxon>
        <taxon>Libelluloidea</taxon>
        <taxon>Libellulidae</taxon>
        <taxon>Ladona</taxon>
    </lineage>
</organism>
<dbReference type="AlphaFoldDB" id="A0A8K0KSF4"/>
<dbReference type="OrthoDB" id="8059740at2759"/>
<gene>
    <name evidence="1" type="ORF">J437_LFUL007309</name>
</gene>
<dbReference type="EMBL" id="KZ311704">
    <property type="protein sequence ID" value="KAG8240130.1"/>
    <property type="molecule type" value="Genomic_DNA"/>
</dbReference>
<accession>A0A8K0KSF4</accession>
<reference evidence="1" key="1">
    <citation type="submission" date="2013-04" db="EMBL/GenBank/DDBJ databases">
        <authorList>
            <person name="Qu J."/>
            <person name="Murali S.C."/>
            <person name="Bandaranaike D."/>
            <person name="Bellair M."/>
            <person name="Blankenburg K."/>
            <person name="Chao H."/>
            <person name="Dinh H."/>
            <person name="Doddapaneni H."/>
            <person name="Downs B."/>
            <person name="Dugan-Rocha S."/>
            <person name="Elkadiri S."/>
            <person name="Gnanaolivu R.D."/>
            <person name="Hernandez B."/>
            <person name="Javaid M."/>
            <person name="Jayaseelan J.C."/>
            <person name="Lee S."/>
            <person name="Li M."/>
            <person name="Ming W."/>
            <person name="Munidasa M."/>
            <person name="Muniz J."/>
            <person name="Nguyen L."/>
            <person name="Ongeri F."/>
            <person name="Osuji N."/>
            <person name="Pu L.-L."/>
            <person name="Puazo M."/>
            <person name="Qu C."/>
            <person name="Quiroz J."/>
            <person name="Raj R."/>
            <person name="Weissenberger G."/>
            <person name="Xin Y."/>
            <person name="Zou X."/>
            <person name="Han Y."/>
            <person name="Richards S."/>
            <person name="Worley K."/>
            <person name="Muzny D."/>
            <person name="Gibbs R."/>
        </authorList>
    </citation>
    <scope>NUCLEOTIDE SEQUENCE</scope>
    <source>
        <strain evidence="1">Sampled in the wild</strain>
    </source>
</reference>
<sequence>MLDRDNDVYDKVAYPDDVIILVEGDSRLVLERAGTDTMNKVFGWADAVGLTISPSKSQLCFAAHVTRALPKGVAAMQKVLSMAKRYNLPAGITNTYYRS</sequence>
<evidence type="ECO:0008006" key="3">
    <source>
        <dbReference type="Google" id="ProtNLM"/>
    </source>
</evidence>
<evidence type="ECO:0000313" key="2">
    <source>
        <dbReference type="Proteomes" id="UP000792457"/>
    </source>
</evidence>
<dbReference type="Proteomes" id="UP000792457">
    <property type="component" value="Unassembled WGS sequence"/>
</dbReference>
<comment type="caution">
    <text evidence="1">The sequence shown here is derived from an EMBL/GenBank/DDBJ whole genome shotgun (WGS) entry which is preliminary data.</text>
</comment>
<protein>
    <recommendedName>
        <fullName evidence="3">Reverse transcriptase</fullName>
    </recommendedName>
</protein>
<keyword evidence="2" id="KW-1185">Reference proteome</keyword>
<proteinExistence type="predicted"/>
<name>A0A8K0KSF4_LADFU</name>
<reference evidence="1" key="2">
    <citation type="submission" date="2017-10" db="EMBL/GenBank/DDBJ databases">
        <title>Ladona fulva Genome sequencing and assembly.</title>
        <authorList>
            <person name="Murali S."/>
            <person name="Richards S."/>
            <person name="Bandaranaike D."/>
            <person name="Bellair M."/>
            <person name="Blankenburg K."/>
            <person name="Chao H."/>
            <person name="Dinh H."/>
            <person name="Doddapaneni H."/>
            <person name="Dugan-Rocha S."/>
            <person name="Elkadiri S."/>
            <person name="Gnanaolivu R."/>
            <person name="Hernandez B."/>
            <person name="Skinner E."/>
            <person name="Javaid M."/>
            <person name="Lee S."/>
            <person name="Li M."/>
            <person name="Ming W."/>
            <person name="Munidasa M."/>
            <person name="Muniz J."/>
            <person name="Nguyen L."/>
            <person name="Hughes D."/>
            <person name="Osuji N."/>
            <person name="Pu L.-L."/>
            <person name="Puazo M."/>
            <person name="Qu C."/>
            <person name="Quiroz J."/>
            <person name="Raj R."/>
            <person name="Weissenberger G."/>
            <person name="Xin Y."/>
            <person name="Zou X."/>
            <person name="Han Y."/>
            <person name="Worley K."/>
            <person name="Muzny D."/>
            <person name="Gibbs R."/>
        </authorList>
    </citation>
    <scope>NUCLEOTIDE SEQUENCE</scope>
    <source>
        <strain evidence="1">Sampled in the wild</strain>
    </source>
</reference>